<feature type="transmembrane region" description="Helical" evidence="1">
    <location>
        <begin position="12"/>
        <end position="32"/>
    </location>
</feature>
<dbReference type="AlphaFoldDB" id="A0A0B8QBY3"/>
<feature type="domain" description="TadE-like" evidence="2">
    <location>
        <begin position="9"/>
        <end position="50"/>
    </location>
</feature>
<protein>
    <recommendedName>
        <fullName evidence="2">TadE-like domain-containing protein</fullName>
    </recommendedName>
</protein>
<keyword evidence="1" id="KW-1133">Transmembrane helix</keyword>
<proteinExistence type="predicted"/>
<organism evidence="3 4">
    <name type="scientific">Vibrio ishigakensis</name>
    <dbReference type="NCBI Taxonomy" id="1481914"/>
    <lineage>
        <taxon>Bacteria</taxon>
        <taxon>Pseudomonadati</taxon>
        <taxon>Pseudomonadota</taxon>
        <taxon>Gammaproteobacteria</taxon>
        <taxon>Vibrionales</taxon>
        <taxon>Vibrionaceae</taxon>
        <taxon>Vibrio</taxon>
    </lineage>
</organism>
<dbReference type="InterPro" id="IPR012495">
    <property type="entry name" value="TadE-like_dom"/>
</dbReference>
<keyword evidence="1" id="KW-0812">Transmembrane</keyword>
<name>A0A0B8QBY3_9VIBR</name>
<accession>A0A0B8QBY3</accession>
<evidence type="ECO:0000313" key="3">
    <source>
        <dbReference type="EMBL" id="GAM74412.1"/>
    </source>
</evidence>
<dbReference type="STRING" id="1481914.JCM19241_5608"/>
<dbReference type="EMBL" id="BBSC01000002">
    <property type="protein sequence ID" value="GAM74412.1"/>
    <property type="molecule type" value="Genomic_DNA"/>
</dbReference>
<dbReference type="Pfam" id="PF07811">
    <property type="entry name" value="TadE"/>
    <property type="match status" value="1"/>
</dbReference>
<evidence type="ECO:0000313" key="4">
    <source>
        <dbReference type="Proteomes" id="UP000031666"/>
    </source>
</evidence>
<comment type="caution">
    <text evidence="3">The sequence shown here is derived from an EMBL/GenBank/DDBJ whole genome shotgun (WGS) entry which is preliminary data.</text>
</comment>
<reference evidence="3 4" key="1">
    <citation type="submission" date="2015-01" db="EMBL/GenBank/DDBJ databases">
        <title>Vibrio sp. C94 JCM 19241 whole genome shotgun sequence.</title>
        <authorList>
            <person name="Sawabe T."/>
            <person name="Meirelles P."/>
            <person name="Feng G."/>
            <person name="Sayaka M."/>
            <person name="Hattori M."/>
            <person name="Ohkuma M."/>
        </authorList>
    </citation>
    <scope>NUCLEOTIDE SEQUENCE [LARGE SCALE GENOMIC DNA]</scope>
    <source>
        <strain evidence="4">JCM 19241</strain>
    </source>
</reference>
<dbReference type="Proteomes" id="UP000031666">
    <property type="component" value="Unassembled WGS sequence"/>
</dbReference>
<reference evidence="3 4" key="2">
    <citation type="submission" date="2015-01" db="EMBL/GenBank/DDBJ databases">
        <authorList>
            <consortium name="NBRP consortium"/>
            <person name="Sawabe T."/>
            <person name="Meirelles P."/>
            <person name="Feng G."/>
            <person name="Sayaka M."/>
            <person name="Hattori M."/>
            <person name="Ohkuma M."/>
        </authorList>
    </citation>
    <scope>NUCLEOTIDE SEQUENCE [LARGE SCALE GENOMIC DNA]</scope>
    <source>
        <strain evidence="4">JCM 19241</strain>
    </source>
</reference>
<evidence type="ECO:0000259" key="2">
    <source>
        <dbReference type="Pfam" id="PF07811"/>
    </source>
</evidence>
<gene>
    <name evidence="3" type="ORF">JCM19241_5608</name>
</gene>
<evidence type="ECO:0000256" key="1">
    <source>
        <dbReference type="SAM" id="Phobius"/>
    </source>
</evidence>
<sequence length="149" mass="15987">MSRKTNQTGFAAVETVIVTPILILLFVIIVDFGRVMYYSISTASAARNAAAMGSRGATYATDTTLLTNLAQEDDFITDADSPISVTANSVCVCASPDNSNYDCALKSSCSDGFEMYIDVTVTRQFNTIIDYPTIPSPITLSEAATLRVE</sequence>
<keyword evidence="1" id="KW-0472">Membrane</keyword>